<proteinExistence type="predicted"/>
<sequence>MDEQLTSENYETPTLVEIVELPESSSVNSFPTCSVNRTDPRME</sequence>
<dbReference type="AlphaFoldDB" id="A0A840NR91"/>
<evidence type="ECO:0000313" key="2">
    <source>
        <dbReference type="Proteomes" id="UP000580474"/>
    </source>
</evidence>
<organism evidence="1 2">
    <name type="scientific">Saccharopolyspora gloriosae</name>
    <dbReference type="NCBI Taxonomy" id="455344"/>
    <lineage>
        <taxon>Bacteria</taxon>
        <taxon>Bacillati</taxon>
        <taxon>Actinomycetota</taxon>
        <taxon>Actinomycetes</taxon>
        <taxon>Pseudonocardiales</taxon>
        <taxon>Pseudonocardiaceae</taxon>
        <taxon>Saccharopolyspora</taxon>
    </lineage>
</organism>
<accession>A0A840NR91</accession>
<name>A0A840NR91_9PSEU</name>
<reference evidence="1 2" key="1">
    <citation type="submission" date="2020-08" db="EMBL/GenBank/DDBJ databases">
        <title>Sequencing the genomes of 1000 actinobacteria strains.</title>
        <authorList>
            <person name="Klenk H.-P."/>
        </authorList>
    </citation>
    <scope>NUCLEOTIDE SEQUENCE [LARGE SCALE GENOMIC DNA]</scope>
    <source>
        <strain evidence="1 2">DSM 45582</strain>
    </source>
</reference>
<protein>
    <submittedName>
        <fullName evidence="1">Uncharacterized protein</fullName>
    </submittedName>
</protein>
<comment type="caution">
    <text evidence="1">The sequence shown here is derived from an EMBL/GenBank/DDBJ whole genome shotgun (WGS) entry which is preliminary data.</text>
</comment>
<dbReference type="Proteomes" id="UP000580474">
    <property type="component" value="Unassembled WGS sequence"/>
</dbReference>
<gene>
    <name evidence="1" type="ORF">BJ969_004867</name>
</gene>
<dbReference type="EMBL" id="JACHIV010000001">
    <property type="protein sequence ID" value="MBB5071779.1"/>
    <property type="molecule type" value="Genomic_DNA"/>
</dbReference>
<keyword evidence="2" id="KW-1185">Reference proteome</keyword>
<evidence type="ECO:0000313" key="1">
    <source>
        <dbReference type="EMBL" id="MBB5071779.1"/>
    </source>
</evidence>